<comment type="caution">
    <text evidence="1">The sequence shown here is derived from an EMBL/GenBank/DDBJ whole genome shotgun (WGS) entry which is preliminary data.</text>
</comment>
<dbReference type="AlphaFoldDB" id="A0A645BM10"/>
<proteinExistence type="predicted"/>
<name>A0A645BM10_9ZZZZ</name>
<sequence>MELTIKTELECTEYRMEMLRSVKHDQDAKMSHI</sequence>
<dbReference type="EMBL" id="VSSQ01019879">
    <property type="protein sequence ID" value="MPM64313.1"/>
    <property type="molecule type" value="Genomic_DNA"/>
</dbReference>
<evidence type="ECO:0000313" key="1">
    <source>
        <dbReference type="EMBL" id="MPM64313.1"/>
    </source>
</evidence>
<reference evidence="1" key="1">
    <citation type="submission" date="2019-08" db="EMBL/GenBank/DDBJ databases">
        <authorList>
            <person name="Kucharzyk K."/>
            <person name="Murdoch R.W."/>
            <person name="Higgins S."/>
            <person name="Loffler F."/>
        </authorList>
    </citation>
    <scope>NUCLEOTIDE SEQUENCE</scope>
</reference>
<accession>A0A645BM10</accession>
<protein>
    <submittedName>
        <fullName evidence="1">Uncharacterized protein</fullName>
    </submittedName>
</protein>
<gene>
    <name evidence="1" type="ORF">SDC9_111199</name>
</gene>
<organism evidence="1">
    <name type="scientific">bioreactor metagenome</name>
    <dbReference type="NCBI Taxonomy" id="1076179"/>
    <lineage>
        <taxon>unclassified sequences</taxon>
        <taxon>metagenomes</taxon>
        <taxon>ecological metagenomes</taxon>
    </lineage>
</organism>